<comment type="caution">
    <text evidence="7">The sequence shown here is derived from an EMBL/GenBank/DDBJ whole genome shotgun (WGS) entry which is preliminary data.</text>
</comment>
<name>A0AA43RIT9_9ACTN</name>
<keyword evidence="4" id="KW-0067">ATP-binding</keyword>
<dbReference type="Pfam" id="PF04265">
    <property type="entry name" value="TPK_B1_binding"/>
    <property type="match status" value="1"/>
</dbReference>
<protein>
    <recommendedName>
        <fullName evidence="5">Thiamine diphosphokinase</fullName>
        <ecNumber evidence="5">2.7.6.2</ecNumber>
    </recommendedName>
</protein>
<dbReference type="CDD" id="cd07995">
    <property type="entry name" value="TPK"/>
    <property type="match status" value="1"/>
</dbReference>
<keyword evidence="8" id="KW-1185">Reference proteome</keyword>
<dbReference type="PANTHER" id="PTHR41299:SF1">
    <property type="entry name" value="THIAMINE PYROPHOSPHOKINASE"/>
    <property type="match status" value="1"/>
</dbReference>
<dbReference type="GO" id="GO:0006772">
    <property type="term" value="P:thiamine metabolic process"/>
    <property type="evidence" value="ECO:0007669"/>
    <property type="project" value="UniProtKB-UniRule"/>
</dbReference>
<dbReference type="SUPFAM" id="SSF63999">
    <property type="entry name" value="Thiamin pyrophosphokinase, catalytic domain"/>
    <property type="match status" value="1"/>
</dbReference>
<dbReference type="GO" id="GO:0016301">
    <property type="term" value="F:kinase activity"/>
    <property type="evidence" value="ECO:0007669"/>
    <property type="project" value="UniProtKB-KW"/>
</dbReference>
<dbReference type="InterPro" id="IPR036371">
    <property type="entry name" value="TPK_B1-bd_sf"/>
</dbReference>
<dbReference type="GO" id="GO:0004788">
    <property type="term" value="F:thiamine diphosphokinase activity"/>
    <property type="evidence" value="ECO:0007669"/>
    <property type="project" value="UniProtKB-UniRule"/>
</dbReference>
<dbReference type="EMBL" id="JAUMVS010000125">
    <property type="protein sequence ID" value="MDO4842254.1"/>
    <property type="molecule type" value="Genomic_DNA"/>
</dbReference>
<dbReference type="GO" id="GO:0030975">
    <property type="term" value="F:thiamine binding"/>
    <property type="evidence" value="ECO:0007669"/>
    <property type="project" value="InterPro"/>
</dbReference>
<dbReference type="InterPro" id="IPR007373">
    <property type="entry name" value="Thiamin_PyroPKinase_B1-bd"/>
</dbReference>
<keyword evidence="3" id="KW-0418">Kinase</keyword>
<dbReference type="InterPro" id="IPR007371">
    <property type="entry name" value="TPK_catalytic"/>
</dbReference>
<dbReference type="GO" id="GO:0009229">
    <property type="term" value="P:thiamine diphosphate biosynthetic process"/>
    <property type="evidence" value="ECO:0007669"/>
    <property type="project" value="InterPro"/>
</dbReference>
<evidence type="ECO:0000313" key="7">
    <source>
        <dbReference type="EMBL" id="MDO4842254.1"/>
    </source>
</evidence>
<dbReference type="Gene3D" id="3.40.50.10240">
    <property type="entry name" value="Thiamin pyrophosphokinase, catalytic domain"/>
    <property type="match status" value="1"/>
</dbReference>
<evidence type="ECO:0000256" key="3">
    <source>
        <dbReference type="ARBA" id="ARBA00022777"/>
    </source>
</evidence>
<keyword evidence="2" id="KW-0547">Nucleotide-binding</keyword>
<evidence type="ECO:0000259" key="6">
    <source>
        <dbReference type="SMART" id="SM00983"/>
    </source>
</evidence>
<dbReference type="AlphaFoldDB" id="A0AA43RIT9"/>
<keyword evidence="1 7" id="KW-0808">Transferase</keyword>
<proteinExistence type="predicted"/>
<dbReference type="SUPFAM" id="SSF63862">
    <property type="entry name" value="Thiamin pyrophosphokinase, substrate-binding domain"/>
    <property type="match status" value="1"/>
</dbReference>
<gene>
    <name evidence="7" type="ORF">Q3982_06215</name>
</gene>
<dbReference type="EC" id="2.7.6.2" evidence="5"/>
<dbReference type="InterPro" id="IPR053149">
    <property type="entry name" value="TPK"/>
</dbReference>
<dbReference type="PANTHER" id="PTHR41299">
    <property type="entry name" value="THIAMINE PYROPHOSPHOKINASE"/>
    <property type="match status" value="1"/>
</dbReference>
<reference evidence="7" key="1">
    <citation type="submission" date="2023-07" db="EMBL/GenBank/DDBJ databases">
        <title>Between Cages and Wild: Unraveling the Impact of Captivity on Animal Microbiomes and Antimicrobial Resistance.</title>
        <authorList>
            <person name="Schmartz G.P."/>
            <person name="Rehner J."/>
            <person name="Schuff M.J."/>
            <person name="Becker S.L."/>
            <person name="Kravczyk M."/>
            <person name="Gurevich A."/>
            <person name="Francke R."/>
            <person name="Mueller R."/>
            <person name="Keller V."/>
            <person name="Keller A."/>
        </authorList>
    </citation>
    <scope>NUCLEOTIDE SEQUENCE</scope>
    <source>
        <strain evidence="7">S12M_St_49</strain>
    </source>
</reference>
<dbReference type="InterPro" id="IPR006282">
    <property type="entry name" value="Thi_PPkinase"/>
</dbReference>
<dbReference type="GO" id="GO:0005524">
    <property type="term" value="F:ATP binding"/>
    <property type="evidence" value="ECO:0007669"/>
    <property type="project" value="UniProtKB-KW"/>
</dbReference>
<evidence type="ECO:0000313" key="8">
    <source>
        <dbReference type="Proteomes" id="UP001168575"/>
    </source>
</evidence>
<dbReference type="Pfam" id="PF04263">
    <property type="entry name" value="TPK_catalytic"/>
    <property type="match status" value="1"/>
</dbReference>
<evidence type="ECO:0000256" key="5">
    <source>
        <dbReference type="NCBIfam" id="TIGR01378"/>
    </source>
</evidence>
<accession>A0AA43RIT9</accession>
<dbReference type="Proteomes" id="UP001168575">
    <property type="component" value="Unassembled WGS sequence"/>
</dbReference>
<dbReference type="NCBIfam" id="TIGR01378">
    <property type="entry name" value="thi_PPkinase"/>
    <property type="match status" value="1"/>
</dbReference>
<evidence type="ECO:0000256" key="1">
    <source>
        <dbReference type="ARBA" id="ARBA00022679"/>
    </source>
</evidence>
<sequence>MDAVVILAGEPVEGFARALLRKKAAEGCLLIAADAGADRVAGAGLAPSLIVGDGDSLRGAFPGVPRQTFPARKDFTDGEAALELALSKCEGDVWLLGVLGGRPDHQLANLLLPLHCASPQRVTVAGGDWQGRYLGPGRHIITGRPGDTVSLLPLTEVSGLSLQGFEYPLQNYAARPGDSRTVSNVLAAAEAAVTVGGGCLLAIRIMSREEMNQYERNQ</sequence>
<dbReference type="SMART" id="SM00983">
    <property type="entry name" value="TPK_B1_binding"/>
    <property type="match status" value="1"/>
</dbReference>
<evidence type="ECO:0000256" key="2">
    <source>
        <dbReference type="ARBA" id="ARBA00022741"/>
    </source>
</evidence>
<dbReference type="InterPro" id="IPR036759">
    <property type="entry name" value="TPK_catalytic_sf"/>
</dbReference>
<feature type="domain" description="Thiamin pyrophosphokinase thiamin-binding" evidence="6">
    <location>
        <begin position="137"/>
        <end position="201"/>
    </location>
</feature>
<evidence type="ECO:0000256" key="4">
    <source>
        <dbReference type="ARBA" id="ARBA00022840"/>
    </source>
</evidence>
<organism evidence="7 8">
    <name type="scientific">Phoenicibacter congonensis</name>
    <dbReference type="NCBI Taxonomy" id="1944646"/>
    <lineage>
        <taxon>Bacteria</taxon>
        <taxon>Bacillati</taxon>
        <taxon>Actinomycetota</taxon>
        <taxon>Coriobacteriia</taxon>
        <taxon>Eggerthellales</taxon>
        <taxon>Eggerthellaceae</taxon>
        <taxon>Phoenicibacter</taxon>
    </lineage>
</organism>